<dbReference type="RefSeq" id="WP_216713309.1">
    <property type="nucleotide sequence ID" value="NZ_JACVEL010000001.1"/>
</dbReference>
<dbReference type="Proteomes" id="UP000652681">
    <property type="component" value="Unassembled WGS sequence"/>
</dbReference>
<keyword evidence="2" id="KW-1003">Cell membrane</keyword>
<reference evidence="8" key="1">
    <citation type="submission" date="2020-09" db="EMBL/GenBank/DDBJ databases">
        <title>Taishania pollutisoli gen. nov., sp. nov., Isolated from Tetrabromobisphenol A-Contaminated Soil.</title>
        <authorList>
            <person name="Chen Q."/>
        </authorList>
    </citation>
    <scope>NUCLEOTIDE SEQUENCE</scope>
    <source>
        <strain evidence="8">CZZ-1</strain>
    </source>
</reference>
<proteinExistence type="predicted"/>
<evidence type="ECO:0000256" key="5">
    <source>
        <dbReference type="ARBA" id="ARBA00023136"/>
    </source>
</evidence>
<keyword evidence="9" id="KW-1185">Reference proteome</keyword>
<dbReference type="GO" id="GO:0005886">
    <property type="term" value="C:plasma membrane"/>
    <property type="evidence" value="ECO:0007669"/>
    <property type="project" value="UniProtKB-SubCell"/>
</dbReference>
<protein>
    <submittedName>
        <fullName evidence="8">ABC transporter permease</fullName>
    </submittedName>
</protein>
<evidence type="ECO:0000256" key="2">
    <source>
        <dbReference type="ARBA" id="ARBA00022475"/>
    </source>
</evidence>
<comment type="subcellular location">
    <subcellularLocation>
        <location evidence="1">Cell membrane</location>
        <topology evidence="1">Multi-pass membrane protein</topology>
    </subcellularLocation>
</comment>
<evidence type="ECO:0000256" key="6">
    <source>
        <dbReference type="SAM" id="Phobius"/>
    </source>
</evidence>
<organism evidence="8 9">
    <name type="scientific">Taishania pollutisoli</name>
    <dbReference type="NCBI Taxonomy" id="2766479"/>
    <lineage>
        <taxon>Bacteria</taxon>
        <taxon>Pseudomonadati</taxon>
        <taxon>Bacteroidota</taxon>
        <taxon>Flavobacteriia</taxon>
        <taxon>Flavobacteriales</taxon>
        <taxon>Crocinitomicaceae</taxon>
        <taxon>Taishania</taxon>
    </lineage>
</organism>
<evidence type="ECO:0000313" key="9">
    <source>
        <dbReference type="Proteomes" id="UP000652681"/>
    </source>
</evidence>
<comment type="caution">
    <text evidence="8">The sequence shown here is derived from an EMBL/GenBank/DDBJ whole genome shotgun (WGS) entry which is preliminary data.</text>
</comment>
<feature type="transmembrane region" description="Helical" evidence="6">
    <location>
        <begin position="345"/>
        <end position="366"/>
    </location>
</feature>
<name>A0A8J6TRK5_9FLAO</name>
<dbReference type="InterPro" id="IPR013525">
    <property type="entry name" value="ABC2_TM"/>
</dbReference>
<dbReference type="InterPro" id="IPR051449">
    <property type="entry name" value="ABC-2_transporter_component"/>
</dbReference>
<keyword evidence="3 6" id="KW-0812">Transmembrane</keyword>
<sequence length="428" mass="46708">MKKFIAIITKELRMLLRDKIGLSILFIMPLVLIVVMTVIQDAAFHSISEEGVPLVFVDNDKDSLGISIGNGLKESTLCAFSDQIDGKPATAETARAAVSEGKFMIAVIIPEHATQKIRTSVEGLVEETMGLSEIGEIRHYVDSVEILMYIDPVAKNSIVVTVTSNLHEFIAAMKTKLMFETFSEQIGEIVPDGVSKPSNAYAKTQIVSYKQEYASKLEGGVTPNAVQHNVPAWTIFGIFFIVVSVVSNIMKEKKDGSAFRLHTMPTSYSQLIIGKLIVYVTVCTLQFFAMMLVGVYFMPVLGLPALDPGDSYVGLFFIGISTAFAATSFGVLIGTVAQSEQQGAILGSLSVLLLSALGGIWVPAYVMPGVMRTISEFSPMNWAMDGFYKLLFRGEGFFSTFAPGMKLIALSFVFLLGASLFNRYKKRA</sequence>
<feature type="transmembrane region" description="Helical" evidence="6">
    <location>
        <begin position="311"/>
        <end position="333"/>
    </location>
</feature>
<accession>A0A8J6TRK5</accession>
<keyword evidence="5 6" id="KW-0472">Membrane</keyword>
<dbReference type="GO" id="GO:0140359">
    <property type="term" value="F:ABC-type transporter activity"/>
    <property type="evidence" value="ECO:0007669"/>
    <property type="project" value="InterPro"/>
</dbReference>
<feature type="transmembrane region" description="Helical" evidence="6">
    <location>
        <begin position="230"/>
        <end position="250"/>
    </location>
</feature>
<dbReference type="EMBL" id="JACVEL010000001">
    <property type="protein sequence ID" value="MBC9811137.1"/>
    <property type="molecule type" value="Genomic_DNA"/>
</dbReference>
<dbReference type="PANTHER" id="PTHR30294:SF38">
    <property type="entry name" value="TRANSPORT PERMEASE PROTEIN"/>
    <property type="match status" value="1"/>
</dbReference>
<evidence type="ECO:0000313" key="8">
    <source>
        <dbReference type="EMBL" id="MBC9811137.1"/>
    </source>
</evidence>
<evidence type="ECO:0000256" key="4">
    <source>
        <dbReference type="ARBA" id="ARBA00022989"/>
    </source>
</evidence>
<feature type="transmembrane region" description="Helical" evidence="6">
    <location>
        <begin position="20"/>
        <end position="39"/>
    </location>
</feature>
<dbReference type="Pfam" id="PF12698">
    <property type="entry name" value="ABC2_membrane_3"/>
    <property type="match status" value="1"/>
</dbReference>
<dbReference type="AlphaFoldDB" id="A0A8J6TRK5"/>
<keyword evidence="4 6" id="KW-1133">Transmembrane helix</keyword>
<evidence type="ECO:0000259" key="7">
    <source>
        <dbReference type="Pfam" id="PF12698"/>
    </source>
</evidence>
<evidence type="ECO:0000256" key="1">
    <source>
        <dbReference type="ARBA" id="ARBA00004651"/>
    </source>
</evidence>
<evidence type="ECO:0000256" key="3">
    <source>
        <dbReference type="ARBA" id="ARBA00022692"/>
    </source>
</evidence>
<gene>
    <name evidence="8" type="ORF">H9Y05_01500</name>
</gene>
<feature type="domain" description="ABC-2 type transporter transmembrane" evidence="7">
    <location>
        <begin position="20"/>
        <end position="420"/>
    </location>
</feature>
<feature type="transmembrane region" description="Helical" evidence="6">
    <location>
        <begin position="397"/>
        <end position="421"/>
    </location>
</feature>
<feature type="transmembrane region" description="Helical" evidence="6">
    <location>
        <begin position="271"/>
        <end position="299"/>
    </location>
</feature>
<dbReference type="PANTHER" id="PTHR30294">
    <property type="entry name" value="MEMBRANE COMPONENT OF ABC TRANSPORTER YHHJ-RELATED"/>
    <property type="match status" value="1"/>
</dbReference>